<dbReference type="SUPFAM" id="SSF51069">
    <property type="entry name" value="Carbonic anhydrase"/>
    <property type="match status" value="1"/>
</dbReference>
<dbReference type="KEGG" id="tzo:THMIRHAT_02740"/>
<evidence type="ECO:0000256" key="7">
    <source>
        <dbReference type="SAM" id="SignalP"/>
    </source>
</evidence>
<dbReference type="Pfam" id="PF00194">
    <property type="entry name" value="Carb_anhydrase"/>
    <property type="match status" value="1"/>
</dbReference>
<dbReference type="GO" id="GO:0004089">
    <property type="term" value="F:carbonate dehydratase activity"/>
    <property type="evidence" value="ECO:0007669"/>
    <property type="project" value="UniProtKB-EC"/>
</dbReference>
<keyword evidence="10" id="KW-1185">Reference proteome</keyword>
<evidence type="ECO:0000259" key="8">
    <source>
        <dbReference type="PROSITE" id="PS51144"/>
    </source>
</evidence>
<gene>
    <name evidence="9" type="ORF">THMIRHAT_02740</name>
</gene>
<organism evidence="9 10">
    <name type="scientific">Thiosulfativibrio zosterae</name>
    <dbReference type="NCBI Taxonomy" id="2675053"/>
    <lineage>
        <taxon>Bacteria</taxon>
        <taxon>Pseudomonadati</taxon>
        <taxon>Pseudomonadota</taxon>
        <taxon>Gammaproteobacteria</taxon>
        <taxon>Thiotrichales</taxon>
        <taxon>Piscirickettsiaceae</taxon>
        <taxon>Thiosulfativibrio</taxon>
    </lineage>
</organism>
<dbReference type="EC" id="4.2.1.1" evidence="2"/>
<feature type="chain" id="PRO_5026303533" description="carbonic anhydrase" evidence="7">
    <location>
        <begin position="21"/>
        <end position="246"/>
    </location>
</feature>
<sequence>MKLKSIALVLGLTASASVFASGHGAHWGYSGHEGPEHWGDLSHEYATCKTGHTQSPIDIKPSADVDLEAIAFDYKVSPMSILNNGHTVQVNFAKGSTMKVEGKTYNLLQVHFHTPSENHLMGKSSPMEAHFVHSTDDGQLAVVAVLIEEGKTDSFIEKIVKAMPKTPMPAATVEGVSLSAMDYLPADKSYYRFAGSLTTPPCSEGVSWFMMKNPAHASKAQIAAIHAIIGNNNRPVMEVNGREIKE</sequence>
<name>A0A6F8PKC7_9GAMM</name>
<dbReference type="SMART" id="SM01057">
    <property type="entry name" value="Carb_anhydrase"/>
    <property type="match status" value="1"/>
</dbReference>
<evidence type="ECO:0000256" key="3">
    <source>
        <dbReference type="ARBA" id="ARBA00022723"/>
    </source>
</evidence>
<dbReference type="PROSITE" id="PS51144">
    <property type="entry name" value="ALPHA_CA_2"/>
    <property type="match status" value="1"/>
</dbReference>
<keyword evidence="3" id="KW-0479">Metal-binding</keyword>
<evidence type="ECO:0000313" key="9">
    <source>
        <dbReference type="EMBL" id="BBP42528.1"/>
    </source>
</evidence>
<keyword evidence="4" id="KW-0862">Zinc</keyword>
<evidence type="ECO:0000256" key="1">
    <source>
        <dbReference type="ARBA" id="ARBA00010718"/>
    </source>
</evidence>
<dbReference type="RefSeq" id="WP_173290036.1">
    <property type="nucleotide sequence ID" value="NZ_AP021888.1"/>
</dbReference>
<dbReference type="PANTHER" id="PTHR18952">
    <property type="entry name" value="CARBONIC ANHYDRASE"/>
    <property type="match status" value="1"/>
</dbReference>
<dbReference type="EMBL" id="AP021888">
    <property type="protein sequence ID" value="BBP42528.1"/>
    <property type="molecule type" value="Genomic_DNA"/>
</dbReference>
<reference evidence="10" key="1">
    <citation type="submission" date="2019-11" db="EMBL/GenBank/DDBJ databases">
        <title>Isolation and characterization of two novel species in the genus Thiomicrorhabdus.</title>
        <authorList>
            <person name="Mochizuki J."/>
            <person name="Kojima H."/>
            <person name="Fukui M."/>
        </authorList>
    </citation>
    <scope>NUCLEOTIDE SEQUENCE [LARGE SCALE GENOMIC DNA]</scope>
    <source>
        <strain evidence="10">AkT22</strain>
    </source>
</reference>
<dbReference type="InterPro" id="IPR036398">
    <property type="entry name" value="CA_dom_sf"/>
</dbReference>
<evidence type="ECO:0000256" key="4">
    <source>
        <dbReference type="ARBA" id="ARBA00022833"/>
    </source>
</evidence>
<evidence type="ECO:0000256" key="6">
    <source>
        <dbReference type="ARBA" id="ARBA00048348"/>
    </source>
</evidence>
<dbReference type="GO" id="GO:0008270">
    <property type="term" value="F:zinc ion binding"/>
    <property type="evidence" value="ECO:0007669"/>
    <property type="project" value="InterPro"/>
</dbReference>
<evidence type="ECO:0000256" key="5">
    <source>
        <dbReference type="ARBA" id="ARBA00023239"/>
    </source>
</evidence>
<dbReference type="InterPro" id="IPR001148">
    <property type="entry name" value="CA_dom"/>
</dbReference>
<comment type="similarity">
    <text evidence="1">Belongs to the alpha-carbonic anhydrase family.</text>
</comment>
<evidence type="ECO:0000256" key="2">
    <source>
        <dbReference type="ARBA" id="ARBA00012925"/>
    </source>
</evidence>
<proteinExistence type="inferred from homology"/>
<dbReference type="Gene3D" id="3.10.200.10">
    <property type="entry name" value="Alpha carbonic anhydrase"/>
    <property type="match status" value="1"/>
</dbReference>
<protein>
    <recommendedName>
        <fullName evidence="2">carbonic anhydrase</fullName>
        <ecNumber evidence="2">4.2.1.1</ecNumber>
    </recommendedName>
</protein>
<evidence type="ECO:0000313" key="10">
    <source>
        <dbReference type="Proteomes" id="UP000501466"/>
    </source>
</evidence>
<keyword evidence="7" id="KW-0732">Signal</keyword>
<feature type="signal peptide" evidence="7">
    <location>
        <begin position="1"/>
        <end position="20"/>
    </location>
</feature>
<feature type="domain" description="Alpha-carbonic anhydrase" evidence="8">
    <location>
        <begin position="25"/>
        <end position="246"/>
    </location>
</feature>
<accession>A0A6F8PKC7</accession>
<dbReference type="CDD" id="cd03124">
    <property type="entry name" value="alpha_CA_prokaryotic_like"/>
    <property type="match status" value="1"/>
</dbReference>
<dbReference type="PANTHER" id="PTHR18952:SF265">
    <property type="entry name" value="CARBONIC ANHYDRASE"/>
    <property type="match status" value="1"/>
</dbReference>
<dbReference type="AlphaFoldDB" id="A0A6F8PKC7"/>
<dbReference type="Proteomes" id="UP000501466">
    <property type="component" value="Chromosome"/>
</dbReference>
<keyword evidence="5" id="KW-0456">Lyase</keyword>
<dbReference type="InterPro" id="IPR023561">
    <property type="entry name" value="Carbonic_anhydrase_a-class"/>
</dbReference>
<dbReference type="InterPro" id="IPR041891">
    <property type="entry name" value="Alpha_CA_prokaryot-like"/>
</dbReference>
<comment type="catalytic activity">
    <reaction evidence="6">
        <text>hydrogencarbonate + H(+) = CO2 + H2O</text>
        <dbReference type="Rhea" id="RHEA:10748"/>
        <dbReference type="ChEBI" id="CHEBI:15377"/>
        <dbReference type="ChEBI" id="CHEBI:15378"/>
        <dbReference type="ChEBI" id="CHEBI:16526"/>
        <dbReference type="ChEBI" id="CHEBI:17544"/>
        <dbReference type="EC" id="4.2.1.1"/>
    </reaction>
</comment>